<dbReference type="OrthoDB" id="6243574at2759"/>
<gene>
    <name evidence="1" type="ORF">ECPE_LOCUS7913</name>
</gene>
<dbReference type="PANTHER" id="PTHR33395">
    <property type="entry name" value="TRANSCRIPTASE, PUTATIVE-RELATED-RELATED"/>
    <property type="match status" value="1"/>
</dbReference>
<evidence type="ECO:0000313" key="1">
    <source>
        <dbReference type="EMBL" id="VDP82329.1"/>
    </source>
</evidence>
<organism evidence="3">
    <name type="scientific">Echinostoma caproni</name>
    <dbReference type="NCBI Taxonomy" id="27848"/>
    <lineage>
        <taxon>Eukaryota</taxon>
        <taxon>Metazoa</taxon>
        <taxon>Spiralia</taxon>
        <taxon>Lophotrochozoa</taxon>
        <taxon>Platyhelminthes</taxon>
        <taxon>Trematoda</taxon>
        <taxon>Digenea</taxon>
        <taxon>Plagiorchiida</taxon>
        <taxon>Echinostomata</taxon>
        <taxon>Echinostomatoidea</taxon>
        <taxon>Echinostomatidae</taxon>
        <taxon>Echinostoma</taxon>
    </lineage>
</organism>
<dbReference type="EMBL" id="UZAN01045264">
    <property type="protein sequence ID" value="VDP82329.1"/>
    <property type="molecule type" value="Genomic_DNA"/>
</dbReference>
<sequence>MPDLVLSTPDVERVLKIFKTSKSTGPADIHPAVFKPIESSVIPQLVTIFNVSLNTGRIPEDLKHVAIVPIFKGGNQSDPSNYRLISLTSIVAKLPERILREYICAHLEVLK</sequence>
<reference evidence="1 2" key="2">
    <citation type="submission" date="2018-11" db="EMBL/GenBank/DDBJ databases">
        <authorList>
            <consortium name="Pathogen Informatics"/>
        </authorList>
    </citation>
    <scope>NUCLEOTIDE SEQUENCE [LARGE SCALE GENOMIC DNA]</scope>
    <source>
        <strain evidence="1 2">Egypt</strain>
    </source>
</reference>
<protein>
    <submittedName>
        <fullName evidence="3">Reverse transcriptase domain-containing protein</fullName>
    </submittedName>
</protein>
<dbReference type="AlphaFoldDB" id="A0A183ALS8"/>
<proteinExistence type="predicted"/>
<name>A0A183ALS8_9TREM</name>
<keyword evidence="2" id="KW-1185">Reference proteome</keyword>
<reference evidence="3" key="1">
    <citation type="submission" date="2016-06" db="UniProtKB">
        <authorList>
            <consortium name="WormBaseParasite"/>
        </authorList>
    </citation>
    <scope>IDENTIFICATION</scope>
</reference>
<dbReference type="WBParaSite" id="ECPE_0000793401-mRNA-1">
    <property type="protein sequence ID" value="ECPE_0000793401-mRNA-1"/>
    <property type="gene ID" value="ECPE_0000793401"/>
</dbReference>
<dbReference type="Proteomes" id="UP000272942">
    <property type="component" value="Unassembled WGS sequence"/>
</dbReference>
<dbReference type="PANTHER" id="PTHR33395:SF22">
    <property type="entry name" value="REVERSE TRANSCRIPTASE DOMAIN-CONTAINING PROTEIN"/>
    <property type="match status" value="1"/>
</dbReference>
<evidence type="ECO:0000313" key="3">
    <source>
        <dbReference type="WBParaSite" id="ECPE_0000793401-mRNA-1"/>
    </source>
</evidence>
<accession>A0A183ALS8</accession>
<evidence type="ECO:0000313" key="2">
    <source>
        <dbReference type="Proteomes" id="UP000272942"/>
    </source>
</evidence>